<protein>
    <recommendedName>
        <fullName evidence="2">AAA+ ATPase At3g28540-like C-terminal domain-containing protein</fullName>
    </recommendedName>
</protein>
<feature type="domain" description="AAA+ ATPase At3g28540-like C-terminal" evidence="2">
    <location>
        <begin position="51"/>
        <end position="117"/>
    </location>
</feature>
<evidence type="ECO:0000259" key="2">
    <source>
        <dbReference type="Pfam" id="PF25568"/>
    </source>
</evidence>
<dbReference type="Proteomes" id="UP000507222">
    <property type="component" value="Unassembled WGS sequence"/>
</dbReference>
<dbReference type="PANTHER" id="PTHR23070">
    <property type="entry name" value="BCS1 AAA-TYPE ATPASE"/>
    <property type="match status" value="1"/>
</dbReference>
<evidence type="ECO:0000313" key="3">
    <source>
        <dbReference type="EMBL" id="CAB4275091.1"/>
    </source>
</evidence>
<name>A0A6J5UG30_PRUAR</name>
<dbReference type="EMBL" id="CAEKDK010000003">
    <property type="protein sequence ID" value="CAB4275091.1"/>
    <property type="molecule type" value="Genomic_DNA"/>
</dbReference>
<sequence>MAKGKLLEMLLVCITGGSLWCGATVQVSLDVGSFLPGLEPMVALLLVPQVYEAFKVLVMNYLDVESHESFGSIESLLGETDMTPADVAENLMPKSDTEDADSCLKSLIEALEAATVEGRVKAEEEAKLKEISCNAEDEVKCNGTKDELKGTSVAEVKENGVTP</sequence>
<dbReference type="AlphaFoldDB" id="A0A6J5UG30"/>
<dbReference type="InterPro" id="IPR058017">
    <property type="entry name" value="At3g28540-like_C"/>
</dbReference>
<accession>A0A6J5UG30</accession>
<organism evidence="3 4">
    <name type="scientific">Prunus armeniaca</name>
    <name type="common">Apricot</name>
    <name type="synonym">Armeniaca vulgaris</name>
    <dbReference type="NCBI Taxonomy" id="36596"/>
    <lineage>
        <taxon>Eukaryota</taxon>
        <taxon>Viridiplantae</taxon>
        <taxon>Streptophyta</taxon>
        <taxon>Embryophyta</taxon>
        <taxon>Tracheophyta</taxon>
        <taxon>Spermatophyta</taxon>
        <taxon>Magnoliopsida</taxon>
        <taxon>eudicotyledons</taxon>
        <taxon>Gunneridae</taxon>
        <taxon>Pentapetalae</taxon>
        <taxon>rosids</taxon>
        <taxon>fabids</taxon>
        <taxon>Rosales</taxon>
        <taxon>Rosaceae</taxon>
        <taxon>Amygdaloideae</taxon>
        <taxon>Amygdaleae</taxon>
        <taxon>Prunus</taxon>
    </lineage>
</organism>
<dbReference type="Pfam" id="PF25568">
    <property type="entry name" value="AAA_lid_At3g28540"/>
    <property type="match status" value="1"/>
</dbReference>
<feature type="chain" id="PRO_5026901090" description="AAA+ ATPase At3g28540-like C-terminal domain-containing protein" evidence="1">
    <location>
        <begin position="22"/>
        <end position="163"/>
    </location>
</feature>
<evidence type="ECO:0000256" key="1">
    <source>
        <dbReference type="SAM" id="SignalP"/>
    </source>
</evidence>
<reference evidence="3 4" key="1">
    <citation type="submission" date="2020-05" db="EMBL/GenBank/DDBJ databases">
        <authorList>
            <person name="Campoy J."/>
            <person name="Schneeberger K."/>
            <person name="Spophaly S."/>
        </authorList>
    </citation>
    <scope>NUCLEOTIDE SEQUENCE [LARGE SCALE GENOMIC DNA]</scope>
    <source>
        <strain evidence="3">PruArmRojPasFocal</strain>
    </source>
</reference>
<feature type="signal peptide" evidence="1">
    <location>
        <begin position="1"/>
        <end position="21"/>
    </location>
</feature>
<proteinExistence type="predicted"/>
<dbReference type="Gene3D" id="6.10.280.40">
    <property type="match status" value="1"/>
</dbReference>
<dbReference type="InterPro" id="IPR050747">
    <property type="entry name" value="Mitochondrial_chaperone_BCS1"/>
</dbReference>
<evidence type="ECO:0000313" key="4">
    <source>
        <dbReference type="Proteomes" id="UP000507222"/>
    </source>
</evidence>
<gene>
    <name evidence="3" type="ORF">CURHAP_LOCUS23878</name>
</gene>
<keyword evidence="1" id="KW-0732">Signal</keyword>